<dbReference type="EMBL" id="JAULSY010000009">
    <property type="protein sequence ID" value="KAK0672944.1"/>
    <property type="molecule type" value="Genomic_DNA"/>
</dbReference>
<reference evidence="2" key="1">
    <citation type="submission" date="2023-06" db="EMBL/GenBank/DDBJ databases">
        <title>Genome-scale phylogeny and comparative genomics of the fungal order Sordariales.</title>
        <authorList>
            <consortium name="Lawrence Berkeley National Laboratory"/>
            <person name="Hensen N."/>
            <person name="Bonometti L."/>
            <person name="Westerberg I."/>
            <person name="Brannstrom I.O."/>
            <person name="Guillou S."/>
            <person name="Cros-Aarteil S."/>
            <person name="Calhoun S."/>
            <person name="Haridas S."/>
            <person name="Kuo A."/>
            <person name="Mondo S."/>
            <person name="Pangilinan J."/>
            <person name="Riley R."/>
            <person name="Labutti K."/>
            <person name="Andreopoulos B."/>
            <person name="Lipzen A."/>
            <person name="Chen C."/>
            <person name="Yanf M."/>
            <person name="Daum C."/>
            <person name="Ng V."/>
            <person name="Clum A."/>
            <person name="Steindorff A."/>
            <person name="Ohm R."/>
            <person name="Martin F."/>
            <person name="Silar P."/>
            <person name="Natvig D."/>
            <person name="Lalanne C."/>
            <person name="Gautier V."/>
            <person name="Ament-Velasquez S.L."/>
            <person name="Kruys A."/>
            <person name="Hutchinson M.I."/>
            <person name="Powell A.J."/>
            <person name="Barry K."/>
            <person name="Miller A.N."/>
            <person name="Grigoriev I.V."/>
            <person name="Debuchy R."/>
            <person name="Gladieux P."/>
            <person name="Thoren M.H."/>
            <person name="Johannesson H."/>
        </authorList>
    </citation>
    <scope>NUCLEOTIDE SEQUENCE</scope>
    <source>
        <strain evidence="2">CBS 307.81</strain>
    </source>
</reference>
<feature type="region of interest" description="Disordered" evidence="1">
    <location>
        <begin position="1"/>
        <end position="109"/>
    </location>
</feature>
<name>A0AA39ZKU7_9PEZI</name>
<evidence type="ECO:0000313" key="3">
    <source>
        <dbReference type="Proteomes" id="UP001174997"/>
    </source>
</evidence>
<evidence type="ECO:0000256" key="1">
    <source>
        <dbReference type="SAM" id="MobiDB-lite"/>
    </source>
</evidence>
<feature type="compositionally biased region" description="Polar residues" evidence="1">
    <location>
        <begin position="63"/>
        <end position="81"/>
    </location>
</feature>
<organism evidence="2 3">
    <name type="scientific">Cercophora samala</name>
    <dbReference type="NCBI Taxonomy" id="330535"/>
    <lineage>
        <taxon>Eukaryota</taxon>
        <taxon>Fungi</taxon>
        <taxon>Dikarya</taxon>
        <taxon>Ascomycota</taxon>
        <taxon>Pezizomycotina</taxon>
        <taxon>Sordariomycetes</taxon>
        <taxon>Sordariomycetidae</taxon>
        <taxon>Sordariales</taxon>
        <taxon>Lasiosphaeriaceae</taxon>
        <taxon>Cercophora</taxon>
    </lineage>
</organism>
<dbReference type="Proteomes" id="UP001174997">
    <property type="component" value="Unassembled WGS sequence"/>
</dbReference>
<comment type="caution">
    <text evidence="2">The sequence shown here is derived from an EMBL/GenBank/DDBJ whole genome shotgun (WGS) entry which is preliminary data.</text>
</comment>
<protein>
    <submittedName>
        <fullName evidence="2">Uncharacterized protein</fullName>
    </submittedName>
</protein>
<evidence type="ECO:0000313" key="2">
    <source>
        <dbReference type="EMBL" id="KAK0672944.1"/>
    </source>
</evidence>
<proteinExistence type="predicted"/>
<feature type="compositionally biased region" description="Acidic residues" evidence="1">
    <location>
        <begin position="30"/>
        <end position="41"/>
    </location>
</feature>
<dbReference type="AlphaFoldDB" id="A0AA39ZKU7"/>
<sequence length="613" mass="68459">MADYHSNKPKSLRPYGYHSAAGTDPMSETELGEDSDLEDLEVSGGGYSPPAWRRLGDGGRSSGFWQPQTVIRSNNNHQDGFNKQYDLLGRSMREDSPDSVMDGFRGYGGGGYGQPGEDIHWLNDEILQEAIRTRLPGSMSPEKERSPELEDDYWKTHQIYGNHQQQQEQKKLGSIDETIKVKQEDLEEEHQGRGMTLRAIPEFSPVQDRPVTTSPSPKPEEDIADNYIRFAVRAEVQHRTEPIDATINFFRRTAQSIMRSKTTLFSSLLFLLLSFTIMRHLTHPVQPPPVPDLVKVASVARSLEPLIYYSENGAAQVTSLQATSVAVWDLSESIRTSNLTSAPLLISTLDDLADSLQILSLELTKFFANVDGDIDGILITMSWARRELSTLSSSPSPPTILTNLLSLPFLPSSIFGPTTPQITHRTLQRTFTELLNVLEEAVESELSHSLSLFRLFSSIDHQFLTLTRTVTRESSEQETLHNDLLSSLWVRLLGAKRGELAKFERNRELLRDVREKTVRNKGVLVEHSQKLLALKASLESLRRKLVSPLVRSVNGSRLTLEEQVRGLEEAGGYLEGVRRRQKGRVMEMLYGASGSGAAGSANAHKKVVEIGGV</sequence>
<gene>
    <name evidence="2" type="ORF">QBC41DRAFT_352930</name>
</gene>
<keyword evidence="3" id="KW-1185">Reference proteome</keyword>
<accession>A0AA39ZKU7</accession>